<evidence type="ECO:0000313" key="1">
    <source>
        <dbReference type="EMBL" id="KOH44440.1"/>
    </source>
</evidence>
<sequence>MLINQCHINFLFLVIIFCESVQIQACKGIKLRGFCLKARQILIFEERPVHRCASKANALNAIVNQTRENTKKHENH</sequence>
<proteinExistence type="predicted"/>
<gene>
    <name evidence="1" type="ORF">NC99_26700</name>
</gene>
<name>A0A0L8V7H7_9BACT</name>
<organism evidence="1 2">
    <name type="scientific">Sunxiuqinia dokdonensis</name>
    <dbReference type="NCBI Taxonomy" id="1409788"/>
    <lineage>
        <taxon>Bacteria</taxon>
        <taxon>Pseudomonadati</taxon>
        <taxon>Bacteroidota</taxon>
        <taxon>Bacteroidia</taxon>
        <taxon>Marinilabiliales</taxon>
        <taxon>Prolixibacteraceae</taxon>
        <taxon>Sunxiuqinia</taxon>
    </lineage>
</organism>
<dbReference type="AlphaFoldDB" id="A0A0L8V7H7"/>
<keyword evidence="2" id="KW-1185">Reference proteome</keyword>
<comment type="caution">
    <text evidence="1">The sequence shown here is derived from an EMBL/GenBank/DDBJ whole genome shotgun (WGS) entry which is preliminary data.</text>
</comment>
<reference evidence="2" key="1">
    <citation type="submission" date="2015-07" db="EMBL/GenBank/DDBJ databases">
        <title>Genome sequencing of Sunxiuqinia dokdonensis strain SK.</title>
        <authorList>
            <person name="Ahn S."/>
            <person name="Kim B.-C."/>
        </authorList>
    </citation>
    <scope>NUCLEOTIDE SEQUENCE [LARGE SCALE GENOMIC DNA]</scope>
    <source>
        <strain evidence="2">SK</strain>
    </source>
</reference>
<protein>
    <submittedName>
        <fullName evidence="1">Uncharacterized protein</fullName>
    </submittedName>
</protein>
<dbReference type="Proteomes" id="UP000036958">
    <property type="component" value="Unassembled WGS sequence"/>
</dbReference>
<dbReference type="EMBL" id="LGIA01000161">
    <property type="protein sequence ID" value="KOH44440.1"/>
    <property type="molecule type" value="Genomic_DNA"/>
</dbReference>
<accession>A0A0L8V7H7</accession>
<evidence type="ECO:0000313" key="2">
    <source>
        <dbReference type="Proteomes" id="UP000036958"/>
    </source>
</evidence>